<evidence type="ECO:0000313" key="6">
    <source>
        <dbReference type="EMBL" id="TYC50239.1"/>
    </source>
</evidence>
<organism evidence="6 7">
    <name type="scientific">Weissella muntiaci</name>
    <dbReference type="NCBI Taxonomy" id="2508881"/>
    <lineage>
        <taxon>Bacteria</taxon>
        <taxon>Bacillati</taxon>
        <taxon>Bacillota</taxon>
        <taxon>Bacilli</taxon>
        <taxon>Lactobacillales</taxon>
        <taxon>Lactobacillaceae</taxon>
        <taxon>Weissella</taxon>
    </lineage>
</organism>
<sequence length="145" mass="16401">MQNLHTATDTLMHHSLVVDFRKFLTNDKVMGFAIGVIVGNTFTDVVKSFVSLLAGIVNFFGILIFSSDHILKWQVIPISGFIQAFLSMLLIAGSVFFFVKLLNNVWARNPEEQFGYNATFVETQKLREAQEETNALLRELISKTK</sequence>
<feature type="transmembrane region" description="Helical" evidence="5">
    <location>
        <begin position="78"/>
        <end position="99"/>
    </location>
</feature>
<dbReference type="EMBL" id="SDGZ01000010">
    <property type="protein sequence ID" value="TYC50239.1"/>
    <property type="molecule type" value="Genomic_DNA"/>
</dbReference>
<keyword evidence="3 5" id="KW-1133">Transmembrane helix</keyword>
<dbReference type="GO" id="GO:0008381">
    <property type="term" value="F:mechanosensitive monoatomic ion channel activity"/>
    <property type="evidence" value="ECO:0007669"/>
    <property type="project" value="TreeGrafter"/>
</dbReference>
<dbReference type="Gene3D" id="1.10.1200.120">
    <property type="entry name" value="Large-conductance mechanosensitive channel, MscL, domain 1"/>
    <property type="match status" value="1"/>
</dbReference>
<protein>
    <submittedName>
        <fullName evidence="6">MscL family protein</fullName>
    </submittedName>
</protein>
<feature type="transmembrane region" description="Helical" evidence="5">
    <location>
        <begin position="48"/>
        <end position="66"/>
    </location>
</feature>
<keyword evidence="7" id="KW-1185">Reference proteome</keyword>
<dbReference type="InterPro" id="IPR037673">
    <property type="entry name" value="MSC/AndL"/>
</dbReference>
<reference evidence="6 7" key="1">
    <citation type="submission" date="2019-01" db="EMBL/GenBank/DDBJ databases">
        <title>Weissella sp. nov., a novel lactic acid bacterium isolated from animal feces.</title>
        <authorList>
            <person name="Wang L.-T."/>
        </authorList>
    </citation>
    <scope>NUCLEOTIDE SEQUENCE [LARGE SCALE GENOMIC DNA]</scope>
    <source>
        <strain evidence="6 7">8H-2</strain>
    </source>
</reference>
<proteinExistence type="predicted"/>
<accession>A0A6C2C9G3</accession>
<dbReference type="AlphaFoldDB" id="A0A6C2C9G3"/>
<comment type="subcellular location">
    <subcellularLocation>
        <location evidence="1">Membrane</location>
        <topology evidence="1">Multi-pass membrane protein</topology>
    </subcellularLocation>
</comment>
<dbReference type="SUPFAM" id="SSF81330">
    <property type="entry name" value="Gated mechanosensitive channel"/>
    <property type="match status" value="1"/>
</dbReference>
<dbReference type="OrthoDB" id="2145893at2"/>
<dbReference type="Pfam" id="PF01741">
    <property type="entry name" value="MscL"/>
    <property type="match status" value="1"/>
</dbReference>
<keyword evidence="4 5" id="KW-0472">Membrane</keyword>
<comment type="caution">
    <text evidence="6">The sequence shown here is derived from an EMBL/GenBank/DDBJ whole genome shotgun (WGS) entry which is preliminary data.</text>
</comment>
<dbReference type="PANTHER" id="PTHR30266:SF2">
    <property type="entry name" value="LARGE-CONDUCTANCE MECHANOSENSITIVE CHANNEL"/>
    <property type="match status" value="1"/>
</dbReference>
<dbReference type="GO" id="GO:0016020">
    <property type="term" value="C:membrane"/>
    <property type="evidence" value="ECO:0007669"/>
    <property type="project" value="UniProtKB-SubCell"/>
</dbReference>
<dbReference type="InterPro" id="IPR036019">
    <property type="entry name" value="MscL_channel"/>
</dbReference>
<evidence type="ECO:0000256" key="4">
    <source>
        <dbReference type="ARBA" id="ARBA00023136"/>
    </source>
</evidence>
<dbReference type="PANTHER" id="PTHR30266">
    <property type="entry name" value="MECHANOSENSITIVE CHANNEL MSCL"/>
    <property type="match status" value="1"/>
</dbReference>
<gene>
    <name evidence="6" type="ORF">ESZ50_02955</name>
</gene>
<evidence type="ECO:0000256" key="3">
    <source>
        <dbReference type="ARBA" id="ARBA00022989"/>
    </source>
</evidence>
<evidence type="ECO:0000256" key="2">
    <source>
        <dbReference type="ARBA" id="ARBA00022692"/>
    </source>
</evidence>
<evidence type="ECO:0000256" key="1">
    <source>
        <dbReference type="ARBA" id="ARBA00004141"/>
    </source>
</evidence>
<dbReference type="Proteomes" id="UP000371977">
    <property type="component" value="Unassembled WGS sequence"/>
</dbReference>
<evidence type="ECO:0000256" key="5">
    <source>
        <dbReference type="SAM" id="Phobius"/>
    </source>
</evidence>
<evidence type="ECO:0000313" key="7">
    <source>
        <dbReference type="Proteomes" id="UP000371977"/>
    </source>
</evidence>
<name>A0A6C2C9G3_9LACO</name>
<keyword evidence="2 5" id="KW-0812">Transmembrane</keyword>